<dbReference type="PANTHER" id="PTHR12072">
    <property type="entry name" value="CWF19, CELL CYCLE CONTROL PROTEIN"/>
    <property type="match status" value="1"/>
</dbReference>
<protein>
    <submittedName>
        <fullName evidence="7">Zinc finger CCCH domain-containing protein 64</fullName>
    </submittedName>
</protein>
<reference evidence="7" key="1">
    <citation type="submission" date="2019-12" db="EMBL/GenBank/DDBJ databases">
        <authorList>
            <person name="Scholes J."/>
        </authorList>
    </citation>
    <scope>NUCLEOTIDE SEQUENCE</scope>
</reference>
<dbReference type="SUPFAM" id="SSF90229">
    <property type="entry name" value="CCCH zinc finger"/>
    <property type="match status" value="2"/>
</dbReference>
<evidence type="ECO:0000256" key="3">
    <source>
        <dbReference type="ARBA" id="ARBA00022833"/>
    </source>
</evidence>
<keyword evidence="2 4" id="KW-0863">Zinc-finger</keyword>
<dbReference type="GO" id="GO:0061632">
    <property type="term" value="F:RNA lariat debranching enzyme activator activity"/>
    <property type="evidence" value="ECO:0007669"/>
    <property type="project" value="TreeGrafter"/>
</dbReference>
<evidence type="ECO:0000259" key="6">
    <source>
        <dbReference type="PROSITE" id="PS50103"/>
    </source>
</evidence>
<keyword evidence="1 4" id="KW-0479">Metal-binding</keyword>
<feature type="domain" description="C3H1-type" evidence="6">
    <location>
        <begin position="345"/>
        <end position="373"/>
    </location>
</feature>
<dbReference type="Pfam" id="PF04677">
    <property type="entry name" value="CwfJ_C_1"/>
    <property type="match status" value="1"/>
</dbReference>
<proteinExistence type="predicted"/>
<dbReference type="EMBL" id="CACSLK010034598">
    <property type="protein sequence ID" value="CAA0842100.1"/>
    <property type="molecule type" value="Genomic_DNA"/>
</dbReference>
<name>A0A9N7P2D3_STRHE</name>
<dbReference type="InterPro" id="IPR000571">
    <property type="entry name" value="Znf_CCCH"/>
</dbReference>
<accession>A0A9N7P2D3</accession>
<dbReference type="GO" id="GO:0000398">
    <property type="term" value="P:mRNA splicing, via spliceosome"/>
    <property type="evidence" value="ECO:0007669"/>
    <property type="project" value="TreeGrafter"/>
</dbReference>
<dbReference type="PROSITE" id="PS50103">
    <property type="entry name" value="ZF_C3H1"/>
    <property type="match status" value="2"/>
</dbReference>
<dbReference type="SMART" id="SM00356">
    <property type="entry name" value="ZnF_C3H1"/>
    <property type="match status" value="2"/>
</dbReference>
<organism evidence="7 8">
    <name type="scientific">Striga hermonthica</name>
    <name type="common">Purple witchweed</name>
    <name type="synonym">Buchnera hermonthica</name>
    <dbReference type="NCBI Taxonomy" id="68872"/>
    <lineage>
        <taxon>Eukaryota</taxon>
        <taxon>Viridiplantae</taxon>
        <taxon>Streptophyta</taxon>
        <taxon>Embryophyta</taxon>
        <taxon>Tracheophyta</taxon>
        <taxon>Spermatophyta</taxon>
        <taxon>Magnoliopsida</taxon>
        <taxon>eudicotyledons</taxon>
        <taxon>Gunneridae</taxon>
        <taxon>Pentapetalae</taxon>
        <taxon>asterids</taxon>
        <taxon>lamiids</taxon>
        <taxon>Lamiales</taxon>
        <taxon>Orobanchaceae</taxon>
        <taxon>Buchnereae</taxon>
        <taxon>Striga</taxon>
    </lineage>
</organism>
<dbReference type="GO" id="GO:0071014">
    <property type="term" value="C:post-mRNA release spliceosomal complex"/>
    <property type="evidence" value="ECO:0007669"/>
    <property type="project" value="TreeGrafter"/>
</dbReference>
<dbReference type="CDD" id="cd07380">
    <property type="entry name" value="MPP_CWF19_N"/>
    <property type="match status" value="1"/>
</dbReference>
<dbReference type="OrthoDB" id="444325at2759"/>
<dbReference type="InterPro" id="IPR006767">
    <property type="entry name" value="Cwf19-like_C_dom-2"/>
</dbReference>
<dbReference type="InterPro" id="IPR040194">
    <property type="entry name" value="Cwf19-like"/>
</dbReference>
<evidence type="ECO:0000313" key="7">
    <source>
        <dbReference type="EMBL" id="CAA0842100.1"/>
    </source>
</evidence>
<dbReference type="InterPro" id="IPR036265">
    <property type="entry name" value="HIT-like_sf"/>
</dbReference>
<dbReference type="Gene3D" id="3.30.428.10">
    <property type="entry name" value="HIT-like"/>
    <property type="match status" value="1"/>
</dbReference>
<evidence type="ECO:0000256" key="2">
    <source>
        <dbReference type="ARBA" id="ARBA00022771"/>
    </source>
</evidence>
<sequence>MAAPRILLCGDVHGRFNQLFKRVTSVNKSAGPFDALLCVGQFFPDSPERVEEFNDYIEGRSKIPIPTYFIGDYGVGAVKVLSSAAKESANLGFKMDGLKVSENLYWLRGSGKFLLHGLSVAYLSGRRSTTSQQFGTYTQDDVDSLRALSEEPGIIDIFLTYPFYKRNYFTNKSVALVVPSGLSDSSIGDSTVSELVAEMKPRFHIAGTAGVYYDREPYANIDAVHVTRFLALAPVGNKDKQKFIHALSPTPASKMASAEISAKPPNTTLSPYLSSDETESVNGAIKRSGDNDSDAQYWRYDSSKKRQKHGDGDGGDRLCFKFVSSGSCPRGDKCHFRHDEEAEEQYIRGVCFDFLNKGNCERGPDCKFKHSLQEEGRGFSGRSGSGTGSSTRSKECWFCLSSPSVESHLITSIGEYCYCALAKGPLVQDHVLIIPIEHVPNTLSLPPESEKDLNKLQSSLKAYFKRQGKEAVFFEWVSKRGTHANLQVVPIPSSRASSVENIFNLAAKKLGFTFTTIKNDNNSARKLVGINLDKNQSLFYVEVPGGTILSHVVEENEKFPFQFGREVLAGLLNMADKADWRNCQLRKDEETKMADDFKSQFKEYDPNN</sequence>
<feature type="domain" description="C3H1-type" evidence="6">
    <location>
        <begin position="313"/>
        <end position="341"/>
    </location>
</feature>
<dbReference type="Gene3D" id="4.10.1000.10">
    <property type="entry name" value="Zinc finger, CCCH-type"/>
    <property type="match status" value="1"/>
</dbReference>
<dbReference type="PANTHER" id="PTHR12072:SF4">
    <property type="entry name" value="CWF19-LIKE PROTEIN 1"/>
    <property type="match status" value="1"/>
</dbReference>
<keyword evidence="3 4" id="KW-0862">Zinc</keyword>
<evidence type="ECO:0000256" key="5">
    <source>
        <dbReference type="SAM" id="MobiDB-lite"/>
    </source>
</evidence>
<dbReference type="InterPro" id="IPR036855">
    <property type="entry name" value="Znf_CCCH_sf"/>
</dbReference>
<dbReference type="AlphaFoldDB" id="A0A9N7P2D3"/>
<feature type="zinc finger region" description="C3H1-type" evidence="4">
    <location>
        <begin position="345"/>
        <end position="373"/>
    </location>
</feature>
<gene>
    <name evidence="7" type="ORF">SHERM_07964</name>
</gene>
<dbReference type="SUPFAM" id="SSF54197">
    <property type="entry name" value="HIT-like"/>
    <property type="match status" value="1"/>
</dbReference>
<feature type="zinc finger region" description="C3H1-type" evidence="4">
    <location>
        <begin position="313"/>
        <end position="341"/>
    </location>
</feature>
<dbReference type="GO" id="GO:0008270">
    <property type="term" value="F:zinc ion binding"/>
    <property type="evidence" value="ECO:0007669"/>
    <property type="project" value="UniProtKB-KW"/>
</dbReference>
<evidence type="ECO:0000256" key="1">
    <source>
        <dbReference type="ARBA" id="ARBA00022723"/>
    </source>
</evidence>
<feature type="region of interest" description="Disordered" evidence="5">
    <location>
        <begin position="255"/>
        <end position="296"/>
    </location>
</feature>
<keyword evidence="8" id="KW-1185">Reference proteome</keyword>
<feature type="compositionally biased region" description="Polar residues" evidence="5">
    <location>
        <begin position="264"/>
        <end position="275"/>
    </location>
</feature>
<dbReference type="InterPro" id="IPR006768">
    <property type="entry name" value="Cwf19-like_C_dom-1"/>
</dbReference>
<dbReference type="Proteomes" id="UP001153555">
    <property type="component" value="Unassembled WGS sequence"/>
</dbReference>
<dbReference type="Pfam" id="PF04676">
    <property type="entry name" value="CwfJ_C_2"/>
    <property type="match status" value="1"/>
</dbReference>
<comment type="caution">
    <text evidence="7">The sequence shown here is derived from an EMBL/GenBank/DDBJ whole genome shotgun (WGS) entry which is preliminary data.</text>
</comment>
<evidence type="ECO:0000256" key="4">
    <source>
        <dbReference type="PROSITE-ProRule" id="PRU00723"/>
    </source>
</evidence>
<evidence type="ECO:0000313" key="8">
    <source>
        <dbReference type="Proteomes" id="UP001153555"/>
    </source>
</evidence>